<dbReference type="EMBL" id="JAWLUP010000443">
    <property type="protein sequence ID" value="MDV7269267.1"/>
    <property type="molecule type" value="Genomic_DNA"/>
</dbReference>
<proteinExistence type="predicted"/>
<dbReference type="Pfam" id="PF00668">
    <property type="entry name" value="Condensation"/>
    <property type="match status" value="1"/>
</dbReference>
<dbReference type="Proteomes" id="UP001185863">
    <property type="component" value="Unassembled WGS sequence"/>
</dbReference>
<feature type="domain" description="Condensation" evidence="1">
    <location>
        <begin position="1"/>
        <end position="119"/>
    </location>
</feature>
<gene>
    <name evidence="2" type="ORF">R4315_32635</name>
</gene>
<dbReference type="PANTHER" id="PTHR45398">
    <property type="match status" value="1"/>
</dbReference>
<organism evidence="2 3">
    <name type="scientific">Rhodococcus oxybenzonivorans</name>
    <dbReference type="NCBI Taxonomy" id="1990687"/>
    <lineage>
        <taxon>Bacteria</taxon>
        <taxon>Bacillati</taxon>
        <taxon>Actinomycetota</taxon>
        <taxon>Actinomycetes</taxon>
        <taxon>Mycobacteriales</taxon>
        <taxon>Nocardiaceae</taxon>
        <taxon>Rhodococcus</taxon>
    </lineage>
</organism>
<dbReference type="InterPro" id="IPR001242">
    <property type="entry name" value="Condensation_dom"/>
</dbReference>
<evidence type="ECO:0000259" key="1">
    <source>
        <dbReference type="Pfam" id="PF00668"/>
    </source>
</evidence>
<dbReference type="Gene3D" id="3.30.559.10">
    <property type="entry name" value="Chloramphenicol acetyltransferase-like domain"/>
    <property type="match status" value="1"/>
</dbReference>
<protein>
    <submittedName>
        <fullName evidence="2">Condensation domain-containing protein</fullName>
    </submittedName>
</protein>
<feature type="non-terminal residue" evidence="2">
    <location>
        <position position="1"/>
    </location>
</feature>
<dbReference type="InterPro" id="IPR023213">
    <property type="entry name" value="CAT-like_dom_sf"/>
</dbReference>
<name>A0AAE4V6C8_9NOCA</name>
<accession>A0AAE4V6C8</accession>
<dbReference type="SUPFAM" id="SSF52777">
    <property type="entry name" value="CoA-dependent acyltransferases"/>
    <property type="match status" value="2"/>
</dbReference>
<reference evidence="2" key="1">
    <citation type="submission" date="2023-10" db="EMBL/GenBank/DDBJ databases">
        <title>Development of a sustainable strategy for remediation of hydrocarbon-contaminated territories based on the waste exchange concept.</title>
        <authorList>
            <person name="Krivoruchko A."/>
        </authorList>
    </citation>
    <scope>NUCLEOTIDE SEQUENCE</scope>
    <source>
        <strain evidence="2">IEGM 68</strain>
    </source>
</reference>
<dbReference type="GO" id="GO:0008610">
    <property type="term" value="P:lipid biosynthetic process"/>
    <property type="evidence" value="ECO:0007669"/>
    <property type="project" value="UniProtKB-ARBA"/>
</dbReference>
<evidence type="ECO:0000313" key="3">
    <source>
        <dbReference type="Proteomes" id="UP001185863"/>
    </source>
</evidence>
<dbReference type="GO" id="GO:0003824">
    <property type="term" value="F:catalytic activity"/>
    <property type="evidence" value="ECO:0007669"/>
    <property type="project" value="InterPro"/>
</dbReference>
<dbReference type="Gene3D" id="3.30.559.30">
    <property type="entry name" value="Nonribosomal peptide synthetase, condensation domain"/>
    <property type="match status" value="1"/>
</dbReference>
<sequence>LDGWSTPLLLHELLHLYTHHNDTTGLPHPRSYRDYLAWLGRQPIEDSVSAWKEALDGVEEPTLLIADSDRATVANFPEELGLSIDQEGTQALRTLARERNLTLNTMVQTAWGIVLATLT</sequence>
<dbReference type="RefSeq" id="WP_317756844.1">
    <property type="nucleotide sequence ID" value="NZ_JAWLUP010000443.1"/>
</dbReference>
<evidence type="ECO:0000313" key="2">
    <source>
        <dbReference type="EMBL" id="MDV7269267.1"/>
    </source>
</evidence>
<comment type="caution">
    <text evidence="2">The sequence shown here is derived from an EMBL/GenBank/DDBJ whole genome shotgun (WGS) entry which is preliminary data.</text>
</comment>
<feature type="non-terminal residue" evidence="2">
    <location>
        <position position="119"/>
    </location>
</feature>
<dbReference type="PANTHER" id="PTHR45398:SF1">
    <property type="entry name" value="ENZYME, PUTATIVE (JCVI)-RELATED"/>
    <property type="match status" value="1"/>
</dbReference>
<dbReference type="AlphaFoldDB" id="A0AAE4V6C8"/>